<dbReference type="Pfam" id="PF00586">
    <property type="entry name" value="AIRS"/>
    <property type="match status" value="1"/>
</dbReference>
<dbReference type="RefSeq" id="WP_038151561.1">
    <property type="nucleotide sequence ID" value="NZ_JRNT01000006.1"/>
</dbReference>
<reference evidence="2 3" key="1">
    <citation type="submission" date="2014-07" db="EMBL/GenBank/DDBJ databases">
        <authorList>
            <person name="McCorrison J."/>
            <person name="Sanka R."/>
            <person name="Torralba M."/>
            <person name="Gillis M."/>
            <person name="Haft D.H."/>
            <person name="Methe B."/>
            <person name="Sutton G."/>
            <person name="Nelson K.E."/>
        </authorList>
    </citation>
    <scope>NUCLEOTIDE SEQUENCE [LARGE SCALE GENOMIC DNA]</scope>
    <source>
        <strain evidence="2 3">DNF00314</strain>
    </source>
</reference>
<organism evidence="2 3">
    <name type="scientific">Veillonella montpellierensis DNF00314</name>
    <dbReference type="NCBI Taxonomy" id="1401067"/>
    <lineage>
        <taxon>Bacteria</taxon>
        <taxon>Bacillati</taxon>
        <taxon>Bacillota</taxon>
        <taxon>Negativicutes</taxon>
        <taxon>Veillonellales</taxon>
        <taxon>Veillonellaceae</taxon>
        <taxon>Veillonella</taxon>
    </lineage>
</organism>
<dbReference type="InterPro" id="IPR016188">
    <property type="entry name" value="PurM-like_N"/>
</dbReference>
<keyword evidence="3" id="KW-1185">Reference proteome</keyword>
<dbReference type="eggNOG" id="COG2144">
    <property type="taxonomic scope" value="Bacteria"/>
</dbReference>
<accession>A0A096AMF7</accession>
<dbReference type="Proteomes" id="UP000029628">
    <property type="component" value="Unassembled WGS sequence"/>
</dbReference>
<sequence>MKYRDLTIIPVRTNQSMVIACDMSAGIGEAVHDLLKVPYTMVGAYAARVVLIELLAFGATPILLTNLVGNHFETVGQAVLQGIREEITLAKLSNVEINGSSEENMVPTSTSVGVTGMGIINSTEYSMSTIRAGDCIYCVGKPLVGQAVIDELESIVTYDDIYALQKIDFVKEIIPVGSQGIWEECFSLTKATKKCSHETFLFNEALSDTFLSTSAGPATCVLVVVPHKNENNFLKFFPNAYYIATVK</sequence>
<proteinExistence type="predicted"/>
<dbReference type="EMBL" id="JRNT01000006">
    <property type="protein sequence ID" value="KGF48000.1"/>
    <property type="molecule type" value="Genomic_DNA"/>
</dbReference>
<comment type="caution">
    <text evidence="2">The sequence shown here is derived from an EMBL/GenBank/DDBJ whole genome shotgun (WGS) entry which is preliminary data.</text>
</comment>
<gene>
    <name evidence="2" type="ORF">HMPREF0872_02605</name>
</gene>
<evidence type="ECO:0000313" key="2">
    <source>
        <dbReference type="EMBL" id="KGF48000.1"/>
    </source>
</evidence>
<dbReference type="AlphaFoldDB" id="A0A096AMF7"/>
<protein>
    <recommendedName>
        <fullName evidence="1">PurM-like N-terminal domain-containing protein</fullName>
    </recommendedName>
</protein>
<evidence type="ECO:0000259" key="1">
    <source>
        <dbReference type="Pfam" id="PF00586"/>
    </source>
</evidence>
<dbReference type="InterPro" id="IPR036921">
    <property type="entry name" value="PurM-like_N_sf"/>
</dbReference>
<evidence type="ECO:0000313" key="3">
    <source>
        <dbReference type="Proteomes" id="UP000029628"/>
    </source>
</evidence>
<feature type="domain" description="PurM-like N-terminal" evidence="1">
    <location>
        <begin position="7"/>
        <end position="119"/>
    </location>
</feature>
<dbReference type="Gene3D" id="3.30.1330.10">
    <property type="entry name" value="PurM-like, N-terminal domain"/>
    <property type="match status" value="1"/>
</dbReference>
<name>A0A096AMF7_9FIRM</name>